<dbReference type="InterPro" id="IPR005522">
    <property type="entry name" value="IPK"/>
</dbReference>
<dbReference type="PANTHER" id="PTHR12400:SF103">
    <property type="entry name" value="INOSITOL POLYPHOSPHATE MULTIKINASE"/>
    <property type="match status" value="1"/>
</dbReference>
<dbReference type="Pfam" id="PF03770">
    <property type="entry name" value="IPK"/>
    <property type="match status" value="1"/>
</dbReference>
<dbReference type="Gene3D" id="3.30.470.160">
    <property type="entry name" value="Inositol polyphosphate kinase"/>
    <property type="match status" value="1"/>
</dbReference>
<dbReference type="AlphaFoldDB" id="A0A7U2MM67"/>
<evidence type="ECO:0000256" key="3">
    <source>
        <dbReference type="ARBA" id="ARBA00022777"/>
    </source>
</evidence>
<evidence type="ECO:0000256" key="1">
    <source>
        <dbReference type="ARBA" id="ARBA00007374"/>
    </source>
</evidence>
<feature type="region of interest" description="Disordered" evidence="6">
    <location>
        <begin position="488"/>
        <end position="534"/>
    </location>
</feature>
<keyword evidence="8" id="KW-1185">Reference proteome</keyword>
<dbReference type="GO" id="GO:0005737">
    <property type="term" value="C:cytoplasm"/>
    <property type="evidence" value="ECO:0007669"/>
    <property type="project" value="TreeGrafter"/>
</dbReference>
<accession>A0A7U2MM67</accession>
<dbReference type="EMBL" id="CP044620">
    <property type="protein sequence ID" value="QRD86302.1"/>
    <property type="molecule type" value="Genomic_DNA"/>
</dbReference>
<protein>
    <recommendedName>
        <fullName evidence="4">Kinase</fullName>
        <ecNumber evidence="4">2.7.-.-</ecNumber>
    </recommendedName>
</protein>
<dbReference type="PANTHER" id="PTHR12400">
    <property type="entry name" value="INOSITOL POLYPHOSPHATE KINASE"/>
    <property type="match status" value="1"/>
</dbReference>
<dbReference type="Proteomes" id="UP000596276">
    <property type="component" value="Chromosome 3"/>
</dbReference>
<feature type="region of interest" description="Disordered" evidence="6">
    <location>
        <begin position="144"/>
        <end position="178"/>
    </location>
</feature>
<evidence type="ECO:0000256" key="5">
    <source>
        <dbReference type="SAM" id="Coils"/>
    </source>
</evidence>
<dbReference type="GO" id="GO:0032958">
    <property type="term" value="P:inositol phosphate biosynthetic process"/>
    <property type="evidence" value="ECO:0007669"/>
    <property type="project" value="InterPro"/>
</dbReference>
<proteinExistence type="inferred from homology"/>
<feature type="region of interest" description="Disordered" evidence="6">
    <location>
        <begin position="367"/>
        <end position="387"/>
    </location>
</feature>
<evidence type="ECO:0000256" key="2">
    <source>
        <dbReference type="ARBA" id="ARBA00022679"/>
    </source>
</evidence>
<evidence type="ECO:0000256" key="4">
    <source>
        <dbReference type="RuleBase" id="RU363090"/>
    </source>
</evidence>
<evidence type="ECO:0000313" key="7">
    <source>
        <dbReference type="EMBL" id="QRD86302.1"/>
    </source>
</evidence>
<keyword evidence="5" id="KW-0175">Coiled coil</keyword>
<dbReference type="GO" id="GO:0000824">
    <property type="term" value="F:inositol-1,4,5,6-tetrakisphosphate 3-kinase activity"/>
    <property type="evidence" value="ECO:0007669"/>
    <property type="project" value="TreeGrafter"/>
</dbReference>
<dbReference type="GO" id="GO:0008440">
    <property type="term" value="F:inositol-1,4,5-trisphosphate 3-kinase activity"/>
    <property type="evidence" value="ECO:0007669"/>
    <property type="project" value="TreeGrafter"/>
</dbReference>
<gene>
    <name evidence="7" type="ORF">F9C07_2066512</name>
</gene>
<feature type="compositionally biased region" description="Polar residues" evidence="6">
    <location>
        <begin position="144"/>
        <end position="161"/>
    </location>
</feature>
<evidence type="ECO:0000256" key="6">
    <source>
        <dbReference type="SAM" id="MobiDB-lite"/>
    </source>
</evidence>
<keyword evidence="2 4" id="KW-0808">Transferase</keyword>
<feature type="compositionally biased region" description="Acidic residues" evidence="6">
    <location>
        <begin position="377"/>
        <end position="386"/>
    </location>
</feature>
<comment type="similarity">
    <text evidence="1 4">Belongs to the inositol phosphokinase (IPK) family.</text>
</comment>
<evidence type="ECO:0000313" key="8">
    <source>
        <dbReference type="Proteomes" id="UP000596276"/>
    </source>
</evidence>
<dbReference type="GO" id="GO:0046854">
    <property type="term" value="P:phosphatidylinositol phosphate biosynthetic process"/>
    <property type="evidence" value="ECO:0007669"/>
    <property type="project" value="TreeGrafter"/>
</dbReference>
<organism evidence="7 8">
    <name type="scientific">Aspergillus flavus (strain ATCC 200026 / FGSC A1120 / IAM 13836 / NRRL 3357 / JCM 12722 / SRRC 167)</name>
    <dbReference type="NCBI Taxonomy" id="332952"/>
    <lineage>
        <taxon>Eukaryota</taxon>
        <taxon>Fungi</taxon>
        <taxon>Dikarya</taxon>
        <taxon>Ascomycota</taxon>
        <taxon>Pezizomycotina</taxon>
        <taxon>Eurotiomycetes</taxon>
        <taxon>Eurotiomycetidae</taxon>
        <taxon>Eurotiales</taxon>
        <taxon>Aspergillaceae</taxon>
        <taxon>Aspergillus</taxon>
        <taxon>Aspergillus subgen. Circumdati</taxon>
    </lineage>
</organism>
<dbReference type="EC" id="2.7.-.-" evidence="4"/>
<name>A0A7U2MM67_ASPFN</name>
<dbReference type="VEuPathDB" id="FungiDB:F9C07_2066512"/>
<feature type="compositionally biased region" description="Basic and acidic residues" evidence="6">
    <location>
        <begin position="367"/>
        <end position="376"/>
    </location>
</feature>
<reference evidence="8" key="1">
    <citation type="journal article" date="2021" name="G3 (Bethesda)">
        <title>Chromosome assembled and annotated genome sequence of Aspergillus flavus NRRL 3357.</title>
        <authorList>
            <person name="Skerker J.M."/>
            <person name="Pianalto K.M."/>
            <person name="Mondo S.J."/>
            <person name="Yang K."/>
            <person name="Arkin A.P."/>
            <person name="Keller N.P."/>
            <person name="Grigoriev I.V."/>
            <person name="Louise Glass N.L."/>
        </authorList>
    </citation>
    <scope>NUCLEOTIDE SEQUENCE [LARGE SCALE GENOMIC DNA]</scope>
    <source>
        <strain evidence="8">ATCC 200026 / FGSC A1120 / IAM 13836 / NRRL 3357 / JCM 12722 / SRRC 167</strain>
    </source>
</reference>
<dbReference type="VEuPathDB" id="FungiDB:AFLA_005605"/>
<dbReference type="GO" id="GO:0005634">
    <property type="term" value="C:nucleus"/>
    <property type="evidence" value="ECO:0007669"/>
    <property type="project" value="TreeGrafter"/>
</dbReference>
<sequence>MPSSSRSESSKAQKLDNDSFVAFDHAAAGQYVLSIHLHPETVRNSHAVADGYVCESRRRIPHCSFLDLPIVTNYNSDGVRCTPSGSFIAKPCTPAEVAFYESCALHPAFAEFIPTYIGSLTSADGQQQPIALASAQPGAIVLPSSDSSEVSTAVATPQPNGEANAPDAAATTEKDWVPSGGKKIDTGLSIVLENVACGFKRPNVLDVKLGARLWADDAPLAKRTKLDNVSKETTSSSLGFRIAGMKVWTGVNGENDEGGKTDPYATKYEGSEGAKGEVIEKDGYRRYDKWYGRSFSDKNVKEGFETFLAGAKAGSVDRSKLIARRLADELKNLQEVLESEESRMYSASVLIVYEGDPEAMEIALEEEKKVKENPKEDSEEEDDESFELQVQQDGAYQVVDLPVGKDGQPQQAINISIDPETIQLGDTDIEEDEEEPPKVHDLRLIDFAHASWTPGQGPDENVLMGSKCTSFYLEMYPIRNQPSSCQQNVSHPCPPGAFRLERPKHCPSPSPPETPSSAEHTPDQDAKARSNNPP</sequence>
<dbReference type="SUPFAM" id="SSF56104">
    <property type="entry name" value="SAICAR synthase-like"/>
    <property type="match status" value="1"/>
</dbReference>
<keyword evidence="3 4" id="KW-0418">Kinase</keyword>
<dbReference type="InterPro" id="IPR038286">
    <property type="entry name" value="IPK_sf"/>
</dbReference>
<feature type="coiled-coil region" evidence="5">
    <location>
        <begin position="316"/>
        <end position="343"/>
    </location>
</feature>